<feature type="domain" description="CNNM transmembrane" evidence="11">
    <location>
        <begin position="1"/>
        <end position="202"/>
    </location>
</feature>
<evidence type="ECO:0000256" key="7">
    <source>
        <dbReference type="PROSITE-ProRule" id="PRU00703"/>
    </source>
</evidence>
<organism evidence="13 14">
    <name type="scientific">Rhodococcoides kroppenstedtii</name>
    <dbReference type="NCBI Taxonomy" id="293050"/>
    <lineage>
        <taxon>Bacteria</taxon>
        <taxon>Bacillati</taxon>
        <taxon>Actinomycetota</taxon>
        <taxon>Actinomycetes</taxon>
        <taxon>Mycobacteriales</taxon>
        <taxon>Nocardiaceae</taxon>
        <taxon>Rhodococcoides</taxon>
    </lineage>
</organism>
<dbReference type="PROSITE" id="PS51846">
    <property type="entry name" value="CNNM"/>
    <property type="match status" value="1"/>
</dbReference>
<evidence type="ECO:0000259" key="11">
    <source>
        <dbReference type="PROSITE" id="PS51846"/>
    </source>
</evidence>
<evidence type="ECO:0000313" key="13">
    <source>
        <dbReference type="EMBL" id="SFA50239.1"/>
    </source>
</evidence>
<evidence type="ECO:0000256" key="1">
    <source>
        <dbReference type="ARBA" id="ARBA00004651"/>
    </source>
</evidence>
<sequence>MSNPLVFLVVTTALVALSAFFVAVEFALLAAKRHRLEDAAATSRSARAALRSSAELTVLLAGSQLGITLCALALGAFSKPTVHYWLRPLFTSTGLPYWAADVLGFVFALVIITFLHLVVGEMAPKSWAIAHPERSATLLAVPMRVFMWFTRPILVSLNNMANWLLVKAGVEPANQVVSGQNPDDLAQLVAHSVSVGSLNREYSDQITRALELESLTVADLLRGGDPTAVSVGATVADVRAASLRTGHLRILVRSQDDVVGVVHVRDTLQAEDTRPIEEFVRPAFELAADRTVYTALAEMRSTRNHLAVVRDGGGAVLGVITLSDVLVRLLPSAEPSPEPARA</sequence>
<dbReference type="Proteomes" id="UP001520140">
    <property type="component" value="Unassembled WGS sequence"/>
</dbReference>
<dbReference type="InterPro" id="IPR046342">
    <property type="entry name" value="CBS_dom_sf"/>
</dbReference>
<keyword evidence="15" id="KW-1185">Reference proteome</keyword>
<feature type="transmembrane region" description="Helical" evidence="9">
    <location>
        <begin position="52"/>
        <end position="77"/>
    </location>
</feature>
<dbReference type="Proteomes" id="UP000182054">
    <property type="component" value="Unassembled WGS sequence"/>
</dbReference>
<dbReference type="AlphaFoldDB" id="A0A1I0TER3"/>
<dbReference type="PANTHER" id="PTHR43099:SF5">
    <property type="entry name" value="HLYC_CORC FAMILY TRANSPORTER"/>
    <property type="match status" value="1"/>
</dbReference>
<dbReference type="SMART" id="SM00116">
    <property type="entry name" value="CBS"/>
    <property type="match status" value="2"/>
</dbReference>
<evidence type="ECO:0000313" key="15">
    <source>
        <dbReference type="Proteomes" id="UP001520140"/>
    </source>
</evidence>
<dbReference type="InterPro" id="IPR002550">
    <property type="entry name" value="CNNM"/>
</dbReference>
<evidence type="ECO:0000256" key="3">
    <source>
        <dbReference type="ARBA" id="ARBA00022692"/>
    </source>
</evidence>
<dbReference type="PROSITE" id="PS51371">
    <property type="entry name" value="CBS"/>
    <property type="match status" value="1"/>
</dbReference>
<keyword evidence="6 8" id="KW-0472">Membrane</keyword>
<evidence type="ECO:0000256" key="2">
    <source>
        <dbReference type="ARBA" id="ARBA00022475"/>
    </source>
</evidence>
<dbReference type="Gene3D" id="3.90.1280.20">
    <property type="match status" value="1"/>
</dbReference>
<dbReference type="InterPro" id="IPR000644">
    <property type="entry name" value="CBS_dom"/>
</dbReference>
<keyword evidence="4" id="KW-0677">Repeat</keyword>
<comment type="subcellular location">
    <subcellularLocation>
        <location evidence="1">Cell membrane</location>
        <topology evidence="1">Multi-pass membrane protein</topology>
    </subcellularLocation>
</comment>
<evidence type="ECO:0000259" key="10">
    <source>
        <dbReference type="PROSITE" id="PS51371"/>
    </source>
</evidence>
<keyword evidence="3 8" id="KW-0812">Transmembrane</keyword>
<dbReference type="GO" id="GO:0005886">
    <property type="term" value="C:plasma membrane"/>
    <property type="evidence" value="ECO:0007669"/>
    <property type="project" value="UniProtKB-SubCell"/>
</dbReference>
<protein>
    <submittedName>
        <fullName evidence="13">Hemolysin, contains CBS domains</fullName>
    </submittedName>
    <submittedName>
        <fullName evidence="12">HlyC/CorC family transporter</fullName>
    </submittedName>
</protein>
<dbReference type="EMBL" id="FOJN01000006">
    <property type="protein sequence ID" value="SFA50239.1"/>
    <property type="molecule type" value="Genomic_DNA"/>
</dbReference>
<dbReference type="Pfam" id="PF01595">
    <property type="entry name" value="CNNM"/>
    <property type="match status" value="1"/>
</dbReference>
<name>A0A1I0TER3_9NOCA</name>
<reference evidence="13 14" key="1">
    <citation type="submission" date="2016-10" db="EMBL/GenBank/DDBJ databases">
        <authorList>
            <person name="de Groot N.N."/>
        </authorList>
    </citation>
    <scope>NUCLEOTIDE SEQUENCE [LARGE SCALE GENOMIC DNA]</scope>
    <source>
        <strain evidence="13 14">DSM 44908</strain>
    </source>
</reference>
<keyword evidence="5 8" id="KW-1133">Transmembrane helix</keyword>
<evidence type="ECO:0000313" key="12">
    <source>
        <dbReference type="EMBL" id="MBY6322810.1"/>
    </source>
</evidence>
<dbReference type="Pfam" id="PF00571">
    <property type="entry name" value="CBS"/>
    <property type="match status" value="1"/>
</dbReference>
<evidence type="ECO:0000256" key="4">
    <source>
        <dbReference type="ARBA" id="ARBA00022737"/>
    </source>
</evidence>
<dbReference type="InterPro" id="IPR051676">
    <property type="entry name" value="UPF0053_domain"/>
</dbReference>
<evidence type="ECO:0000256" key="9">
    <source>
        <dbReference type="SAM" id="Phobius"/>
    </source>
</evidence>
<dbReference type="Gene3D" id="3.10.580.10">
    <property type="entry name" value="CBS-domain"/>
    <property type="match status" value="1"/>
</dbReference>
<evidence type="ECO:0000256" key="5">
    <source>
        <dbReference type="ARBA" id="ARBA00022989"/>
    </source>
</evidence>
<gene>
    <name evidence="12" type="ORF">HQ605_18500</name>
    <name evidence="13" type="ORF">SAMN05444374_10620</name>
</gene>
<dbReference type="CDD" id="cd04590">
    <property type="entry name" value="CBS_pair_CorC_HlyC_assoc"/>
    <property type="match status" value="1"/>
</dbReference>
<dbReference type="InterPro" id="IPR044751">
    <property type="entry name" value="Ion_transp-like_CBS"/>
</dbReference>
<feature type="transmembrane region" description="Helical" evidence="9">
    <location>
        <begin position="97"/>
        <end position="119"/>
    </location>
</feature>
<dbReference type="RefSeq" id="WP_170851475.1">
    <property type="nucleotide sequence ID" value="NZ_CP135915.1"/>
</dbReference>
<keyword evidence="7" id="KW-0129">CBS domain</keyword>
<evidence type="ECO:0000313" key="14">
    <source>
        <dbReference type="Proteomes" id="UP000182054"/>
    </source>
</evidence>
<feature type="domain" description="CBS" evidence="10">
    <location>
        <begin position="279"/>
        <end position="338"/>
    </location>
</feature>
<keyword evidence="2" id="KW-1003">Cell membrane</keyword>
<reference evidence="12 15" key="2">
    <citation type="submission" date="2020-06" db="EMBL/GenBank/DDBJ databases">
        <title>Taxonomy, biology and ecology of Rhodococcus bacteria occurring in California pistachio and other woody hosts as revealed by genome sequence analyses.</title>
        <authorList>
            <person name="Gai Y."/>
            <person name="Riely B."/>
        </authorList>
    </citation>
    <scope>NUCLEOTIDE SEQUENCE [LARGE SCALE GENOMIC DNA]</scope>
    <source>
        <strain evidence="12 15">BP-284</strain>
    </source>
</reference>
<dbReference type="PANTHER" id="PTHR43099">
    <property type="entry name" value="UPF0053 PROTEIN YRKA"/>
    <property type="match status" value="1"/>
</dbReference>
<accession>A0A1I0TER3</accession>
<dbReference type="EMBL" id="JABUKG010000026">
    <property type="protein sequence ID" value="MBY6322810.1"/>
    <property type="molecule type" value="Genomic_DNA"/>
</dbReference>
<evidence type="ECO:0000256" key="6">
    <source>
        <dbReference type="ARBA" id="ARBA00023136"/>
    </source>
</evidence>
<proteinExistence type="predicted"/>
<feature type="transmembrane region" description="Helical" evidence="9">
    <location>
        <begin position="6"/>
        <end position="31"/>
    </location>
</feature>
<evidence type="ECO:0000256" key="8">
    <source>
        <dbReference type="PROSITE-ProRule" id="PRU01193"/>
    </source>
</evidence>
<dbReference type="GeneID" id="85485741"/>
<dbReference type="SUPFAM" id="SSF54631">
    <property type="entry name" value="CBS-domain pair"/>
    <property type="match status" value="1"/>
</dbReference>